<dbReference type="SMART" id="SM00850">
    <property type="entry name" value="LytTR"/>
    <property type="match status" value="1"/>
</dbReference>
<dbReference type="InterPro" id="IPR011006">
    <property type="entry name" value="CheY-like_superfamily"/>
</dbReference>
<evidence type="ECO:0000256" key="1">
    <source>
        <dbReference type="ARBA" id="ARBA00018672"/>
    </source>
</evidence>
<evidence type="ECO:0000256" key="2">
    <source>
        <dbReference type="ARBA" id="ARBA00024867"/>
    </source>
</evidence>
<feature type="modified residue" description="4-aspartylphosphate" evidence="3">
    <location>
        <position position="51"/>
    </location>
</feature>
<organism evidence="6 7">
    <name type="scientific">Maccoyibacter intestinihominis</name>
    <dbReference type="NCBI Taxonomy" id="3133499"/>
    <lineage>
        <taxon>Bacteria</taxon>
        <taxon>Bacillati</taxon>
        <taxon>Bacillota</taxon>
        <taxon>Clostridia</taxon>
        <taxon>Lachnospirales</taxon>
        <taxon>Lachnospiraceae</taxon>
        <taxon>Maccoyibacter</taxon>
    </lineage>
</organism>
<dbReference type="Pfam" id="PF04397">
    <property type="entry name" value="LytTR"/>
    <property type="match status" value="1"/>
</dbReference>
<dbReference type="PROSITE" id="PS50930">
    <property type="entry name" value="HTH_LYTTR"/>
    <property type="match status" value="1"/>
</dbReference>
<feature type="domain" description="HTH LytTR-type" evidence="5">
    <location>
        <begin position="125"/>
        <end position="223"/>
    </location>
</feature>
<evidence type="ECO:0000256" key="3">
    <source>
        <dbReference type="PROSITE-ProRule" id="PRU00169"/>
    </source>
</evidence>
<name>A0ABV1HDC6_9FIRM</name>
<dbReference type="Pfam" id="PF00072">
    <property type="entry name" value="Response_reg"/>
    <property type="match status" value="1"/>
</dbReference>
<dbReference type="InterPro" id="IPR001789">
    <property type="entry name" value="Sig_transdc_resp-reg_receiver"/>
</dbReference>
<dbReference type="Gene3D" id="2.40.50.1020">
    <property type="entry name" value="LytTr DNA-binding domain"/>
    <property type="match status" value="1"/>
</dbReference>
<evidence type="ECO:0000313" key="6">
    <source>
        <dbReference type="EMBL" id="MEQ2557246.1"/>
    </source>
</evidence>
<evidence type="ECO:0000313" key="7">
    <source>
        <dbReference type="Proteomes" id="UP001454489"/>
    </source>
</evidence>
<keyword evidence="6" id="KW-0238">DNA-binding</keyword>
<accession>A0ABV1HDC6</accession>
<sequence length="229" mass="26696">MLRMAVCDKEEETCSLIKALAEESIGCKVWTFHSDTELLESKEKYDILLLDIGNGEPTGIETARKIRRCYDPILIFIAEGKKHVLDVFDVEAFHYLLKPIDEEKLKEVLKRAENHCKLQKEKEPLIIRVNGENCYVPKEEILYAENYARKVILHLGERQIAYYAKMGELEEQLGESFFRVHRGYLVNLRAVRSYHTAGVVLKNGEEILMAKSKFQKFEEVYMDFLRNSD</sequence>
<dbReference type="Proteomes" id="UP001454489">
    <property type="component" value="Unassembled WGS sequence"/>
</dbReference>
<dbReference type="InterPro" id="IPR046947">
    <property type="entry name" value="LytR-like"/>
</dbReference>
<protein>
    <recommendedName>
        <fullName evidence="1">Stage 0 sporulation protein A homolog</fullName>
    </recommendedName>
</protein>
<dbReference type="RefSeq" id="WP_177963873.1">
    <property type="nucleotide sequence ID" value="NZ_JBBMEX010000004.1"/>
</dbReference>
<dbReference type="InterPro" id="IPR007492">
    <property type="entry name" value="LytTR_DNA-bd_dom"/>
</dbReference>
<dbReference type="SUPFAM" id="SSF52172">
    <property type="entry name" value="CheY-like"/>
    <property type="match status" value="1"/>
</dbReference>
<proteinExistence type="predicted"/>
<dbReference type="PANTHER" id="PTHR37299">
    <property type="entry name" value="TRANSCRIPTIONAL REGULATOR-RELATED"/>
    <property type="match status" value="1"/>
</dbReference>
<evidence type="ECO:0000259" key="4">
    <source>
        <dbReference type="PROSITE" id="PS50110"/>
    </source>
</evidence>
<keyword evidence="7" id="KW-1185">Reference proteome</keyword>
<comment type="function">
    <text evidence="2">May play the central regulatory role in sporulation. It may be an element of the effector pathway responsible for the activation of sporulation genes in response to nutritional stress. Spo0A may act in concert with spo0H (a sigma factor) to control the expression of some genes that are critical to the sporulation process.</text>
</comment>
<reference evidence="6 7" key="1">
    <citation type="submission" date="2024-03" db="EMBL/GenBank/DDBJ databases">
        <title>Human intestinal bacterial collection.</title>
        <authorList>
            <person name="Pauvert C."/>
            <person name="Hitch T.C.A."/>
            <person name="Clavel T."/>
        </authorList>
    </citation>
    <scope>NUCLEOTIDE SEQUENCE [LARGE SCALE GENOMIC DNA]</scope>
    <source>
        <strain evidence="6 7">CLA-AA-H185</strain>
    </source>
</reference>
<dbReference type="GO" id="GO:0003677">
    <property type="term" value="F:DNA binding"/>
    <property type="evidence" value="ECO:0007669"/>
    <property type="project" value="UniProtKB-KW"/>
</dbReference>
<dbReference type="Gene3D" id="3.40.50.2300">
    <property type="match status" value="1"/>
</dbReference>
<gene>
    <name evidence="6" type="ORF">WMO43_05055</name>
</gene>
<feature type="domain" description="Response regulatory" evidence="4">
    <location>
        <begin position="3"/>
        <end position="113"/>
    </location>
</feature>
<evidence type="ECO:0000259" key="5">
    <source>
        <dbReference type="PROSITE" id="PS50930"/>
    </source>
</evidence>
<dbReference type="PROSITE" id="PS50110">
    <property type="entry name" value="RESPONSE_REGULATORY"/>
    <property type="match status" value="1"/>
</dbReference>
<dbReference type="PANTHER" id="PTHR37299:SF1">
    <property type="entry name" value="STAGE 0 SPORULATION PROTEIN A HOMOLOG"/>
    <property type="match status" value="1"/>
</dbReference>
<dbReference type="SMART" id="SM00448">
    <property type="entry name" value="REC"/>
    <property type="match status" value="1"/>
</dbReference>
<dbReference type="EMBL" id="JBBMEX010000004">
    <property type="protein sequence ID" value="MEQ2557246.1"/>
    <property type="molecule type" value="Genomic_DNA"/>
</dbReference>
<comment type="caution">
    <text evidence="6">The sequence shown here is derived from an EMBL/GenBank/DDBJ whole genome shotgun (WGS) entry which is preliminary data.</text>
</comment>
<keyword evidence="3" id="KW-0597">Phosphoprotein</keyword>